<evidence type="ECO:0000313" key="5">
    <source>
        <dbReference type="EMBL" id="SMD32402.1"/>
    </source>
</evidence>
<dbReference type="InterPro" id="IPR052700">
    <property type="entry name" value="Carb_kinase_PfkB-like"/>
</dbReference>
<dbReference type="InterPro" id="IPR029056">
    <property type="entry name" value="Ribokinase-like"/>
</dbReference>
<evidence type="ECO:0000259" key="4">
    <source>
        <dbReference type="Pfam" id="PF00294"/>
    </source>
</evidence>
<dbReference type="Proteomes" id="UP000192472">
    <property type="component" value="Unassembled WGS sequence"/>
</dbReference>
<keyword evidence="6" id="KW-1185">Reference proteome</keyword>
<comment type="similarity">
    <text evidence="1">Belongs to the carbohydrate kinase PfkB family.</text>
</comment>
<dbReference type="OrthoDB" id="9813569at2"/>
<dbReference type="RefSeq" id="WP_139793728.1">
    <property type="nucleotide sequence ID" value="NZ_FWYF01000001.1"/>
</dbReference>
<keyword evidence="3 5" id="KW-0418">Kinase</keyword>
<keyword evidence="2" id="KW-0808">Transferase</keyword>
<dbReference type="SUPFAM" id="SSF53613">
    <property type="entry name" value="Ribokinase-like"/>
    <property type="match status" value="1"/>
</dbReference>
<name>A0A1W2G7K0_REIFA</name>
<dbReference type="CDD" id="cd01166">
    <property type="entry name" value="KdgK"/>
    <property type="match status" value="1"/>
</dbReference>
<dbReference type="PANTHER" id="PTHR43320">
    <property type="entry name" value="SUGAR KINASE"/>
    <property type="match status" value="1"/>
</dbReference>
<sequence length="339" mass="37457">MIATFGEILLRLTPPDHGMIQQMGSYDANFGGSEANVAISLANFKIPTRFISALPDNELGKAAIFELSKYKVDTNHVQIKGQKMGIYFVEMGSSIRGSKVIYDRENSSFARLQANDLDWKQVFDGVERFHWSGIAPAVSQNCAAVTLEAVKQAAKAGIEISTDLNFRSSLWGYGKQAGEIMPELLEHTSLMLGDPRSLEIMTGIKNPFAGDIKEELDKLSAYYDTVFSKFPNLKWIATSLRTIVNDTHHRWMGVIYDGTKLYQSVEYDLYPLIDRVGGGDAFMAGLIYGRAKYNDPQQTIDFATAASGIKHTISGDFNLVSVDDINDLLKRGGAGNISR</sequence>
<dbReference type="STRING" id="692418.SAMN04488029_0747"/>
<organism evidence="5 6">
    <name type="scientific">Reichenbachiella faecimaris</name>
    <dbReference type="NCBI Taxonomy" id="692418"/>
    <lineage>
        <taxon>Bacteria</taxon>
        <taxon>Pseudomonadati</taxon>
        <taxon>Bacteroidota</taxon>
        <taxon>Cytophagia</taxon>
        <taxon>Cytophagales</taxon>
        <taxon>Reichenbachiellaceae</taxon>
        <taxon>Reichenbachiella</taxon>
    </lineage>
</organism>
<protein>
    <submittedName>
        <fullName evidence="5">2-dehydro-3-deoxygluconokinase</fullName>
    </submittedName>
</protein>
<evidence type="ECO:0000256" key="2">
    <source>
        <dbReference type="ARBA" id="ARBA00022679"/>
    </source>
</evidence>
<evidence type="ECO:0000313" key="6">
    <source>
        <dbReference type="Proteomes" id="UP000192472"/>
    </source>
</evidence>
<accession>A0A1W2G7K0</accession>
<evidence type="ECO:0000256" key="1">
    <source>
        <dbReference type="ARBA" id="ARBA00010688"/>
    </source>
</evidence>
<proteinExistence type="inferred from homology"/>
<dbReference type="Pfam" id="PF00294">
    <property type="entry name" value="PfkB"/>
    <property type="match status" value="1"/>
</dbReference>
<reference evidence="5 6" key="1">
    <citation type="submission" date="2017-04" db="EMBL/GenBank/DDBJ databases">
        <authorList>
            <person name="Afonso C.L."/>
            <person name="Miller P.J."/>
            <person name="Scott M.A."/>
            <person name="Spackman E."/>
            <person name="Goraichik I."/>
            <person name="Dimitrov K.M."/>
            <person name="Suarez D.L."/>
            <person name="Swayne D.E."/>
        </authorList>
    </citation>
    <scope>NUCLEOTIDE SEQUENCE [LARGE SCALE GENOMIC DNA]</scope>
    <source>
        <strain evidence="5 6">DSM 26133</strain>
    </source>
</reference>
<gene>
    <name evidence="5" type="ORF">SAMN04488029_0747</name>
</gene>
<dbReference type="InterPro" id="IPR011611">
    <property type="entry name" value="PfkB_dom"/>
</dbReference>
<dbReference type="AlphaFoldDB" id="A0A1W2G7K0"/>
<dbReference type="Gene3D" id="3.40.1190.20">
    <property type="match status" value="1"/>
</dbReference>
<feature type="domain" description="Carbohydrate kinase PfkB" evidence="4">
    <location>
        <begin position="2"/>
        <end position="216"/>
    </location>
</feature>
<evidence type="ECO:0000256" key="3">
    <source>
        <dbReference type="ARBA" id="ARBA00022777"/>
    </source>
</evidence>
<dbReference type="PANTHER" id="PTHR43320:SF2">
    <property type="entry name" value="2-DEHYDRO-3-DEOXYGLUCONOKINASE_2-DEHYDRO-3-DEOXYGALACTONOKINASE"/>
    <property type="match status" value="1"/>
</dbReference>
<dbReference type="GO" id="GO:0016301">
    <property type="term" value="F:kinase activity"/>
    <property type="evidence" value="ECO:0007669"/>
    <property type="project" value="UniProtKB-KW"/>
</dbReference>
<dbReference type="EMBL" id="FWYF01000001">
    <property type="protein sequence ID" value="SMD32402.1"/>
    <property type="molecule type" value="Genomic_DNA"/>
</dbReference>